<accession>A0A5C8P9P0</accession>
<dbReference type="EMBL" id="VDUZ01000058">
    <property type="protein sequence ID" value="TXL70513.1"/>
    <property type="molecule type" value="Genomic_DNA"/>
</dbReference>
<evidence type="ECO:0000313" key="3">
    <source>
        <dbReference type="Proteomes" id="UP000321638"/>
    </source>
</evidence>
<dbReference type="Gene3D" id="3.20.20.140">
    <property type="entry name" value="Metal-dependent hydrolases"/>
    <property type="match status" value="1"/>
</dbReference>
<dbReference type="PANTHER" id="PTHR42889:SF1">
    <property type="entry name" value="BLR3681 PROTEIN"/>
    <property type="match status" value="1"/>
</dbReference>
<reference evidence="2 3" key="1">
    <citation type="submission" date="2019-06" db="EMBL/GenBank/DDBJ databases">
        <title>New taxonomy in bacterial strain CC-CFT640, isolated from vineyard.</title>
        <authorList>
            <person name="Lin S.-Y."/>
            <person name="Tsai C.-F."/>
            <person name="Young C.-C."/>
        </authorList>
    </citation>
    <scope>NUCLEOTIDE SEQUENCE [LARGE SCALE GENOMIC DNA]</scope>
    <source>
        <strain evidence="2 3">CC-CFT640</strain>
    </source>
</reference>
<gene>
    <name evidence="2" type="ORF">FHP25_34385</name>
</gene>
<dbReference type="AlphaFoldDB" id="A0A5C8P9P0"/>
<sequence>MVHLLSEAALQRLRPAQERAFRSPIPTQMISNGEFTPLPQSPQQRRVEARIKELAALYGKKLGMSRRGFLTTASGMAAAFMAMNDVFGPVFNVSKAEAAEPDVAKARAEALASQFIFDIQTHFVHDGFKQEDLLGLAKYAADNWNKELKQKQLTLAYYKFENYVRQIFLNSDTKIALLSGAPFDDPSWWLIPNDQIVDTVEAVNRMAGARRMLGHFVFTPGQPGWMEAVDKALENPRHQAWKGYTIGDPLTNTTRYPWRLDDEKLMYPFYEKVVKSGIRQIALHKGLMPADYETSWAKVWQYNTHWDIAKAAKDWPQINFVFYHGCLQPFQETPDRALAEFEKTGEIKWSSHLARIPEEHGVGNVYAELGTTFANSATANPRFAAALLGTFIKGMGVDHVIWGTDSVWYGSPQWQIEALRRLEIPEDMQKKHGFKPLGEADGFVKSTIFGHNSARLFGMNVRAEADTLSRDRMAQLKRDYAAVEGVRNNATYGFVAAG</sequence>
<keyword evidence="2" id="KW-0378">Hydrolase</keyword>
<dbReference type="SUPFAM" id="SSF51556">
    <property type="entry name" value="Metallo-dependent hydrolases"/>
    <property type="match status" value="1"/>
</dbReference>
<dbReference type="OrthoDB" id="7325417at2"/>
<keyword evidence="3" id="KW-1185">Reference proteome</keyword>
<dbReference type="InterPro" id="IPR032466">
    <property type="entry name" value="Metal_Hydrolase"/>
</dbReference>
<dbReference type="GO" id="GO:0016787">
    <property type="term" value="F:hydrolase activity"/>
    <property type="evidence" value="ECO:0007669"/>
    <property type="project" value="UniProtKB-KW"/>
</dbReference>
<proteinExistence type="predicted"/>
<feature type="domain" description="Amidohydrolase-related" evidence="1">
    <location>
        <begin position="226"/>
        <end position="458"/>
    </location>
</feature>
<organism evidence="2 3">
    <name type="scientific">Vineibacter terrae</name>
    <dbReference type="NCBI Taxonomy" id="2586908"/>
    <lineage>
        <taxon>Bacteria</taxon>
        <taxon>Pseudomonadati</taxon>
        <taxon>Pseudomonadota</taxon>
        <taxon>Alphaproteobacteria</taxon>
        <taxon>Hyphomicrobiales</taxon>
        <taxon>Vineibacter</taxon>
    </lineage>
</organism>
<dbReference type="InterPro" id="IPR006680">
    <property type="entry name" value="Amidohydro-rel"/>
</dbReference>
<dbReference type="PANTHER" id="PTHR42889">
    <property type="entry name" value="BLR3681 PROTEIN"/>
    <property type="match status" value="1"/>
</dbReference>
<dbReference type="Pfam" id="PF04909">
    <property type="entry name" value="Amidohydro_2"/>
    <property type="match status" value="1"/>
</dbReference>
<protein>
    <submittedName>
        <fullName evidence="2">Amidohydrolase</fullName>
    </submittedName>
</protein>
<dbReference type="RefSeq" id="WP_147851534.1">
    <property type="nucleotide sequence ID" value="NZ_VDUZ01000058.1"/>
</dbReference>
<evidence type="ECO:0000259" key="1">
    <source>
        <dbReference type="Pfam" id="PF04909"/>
    </source>
</evidence>
<name>A0A5C8P9P0_9HYPH</name>
<dbReference type="Proteomes" id="UP000321638">
    <property type="component" value="Unassembled WGS sequence"/>
</dbReference>
<evidence type="ECO:0000313" key="2">
    <source>
        <dbReference type="EMBL" id="TXL70513.1"/>
    </source>
</evidence>
<comment type="caution">
    <text evidence="2">The sequence shown here is derived from an EMBL/GenBank/DDBJ whole genome shotgun (WGS) entry which is preliminary data.</text>
</comment>